<dbReference type="PANTHER" id="PTHR23104">
    <property type="entry name" value="MULTIPLE COAGULATION FACTOR DEFICIENCY PROTEIN 2 NEURAL STEM CELL DERIVED NEURONAL SURVIVAL PROTEIN"/>
    <property type="match status" value="1"/>
</dbReference>
<dbReference type="PROSITE" id="PS00018">
    <property type="entry name" value="EF_HAND_1"/>
    <property type="match status" value="1"/>
</dbReference>
<evidence type="ECO:0000313" key="6">
    <source>
        <dbReference type="EMBL" id="VDK79777.1"/>
    </source>
</evidence>
<evidence type="ECO:0000256" key="2">
    <source>
        <dbReference type="ARBA" id="ARBA00022737"/>
    </source>
</evidence>
<dbReference type="InterPro" id="IPR052110">
    <property type="entry name" value="MCFD2-like"/>
</dbReference>
<keyword evidence="3" id="KW-0106">Calcium</keyword>
<dbReference type="InterPro" id="IPR018247">
    <property type="entry name" value="EF_Hand_1_Ca_BS"/>
</dbReference>
<sequence>MQNGGASAVFMLVLFTLVLAHQAPSFPGQNIEKPLEMHHQGQMHQKQAAPQVAREFGGEQVKNAEHINKHLDGKREPTAKMTPEQLQFHYFNMHDLDSDESLDGIELIKAITHFDEENRDSRQSSTQLPPPVITELEIERMLDPIFDSDDINRDGYISYAEFSIAQKQRDEQMRQQYQQQQQKQQPPVQ</sequence>
<accession>A0A3P6T3Z9</accession>
<dbReference type="OrthoDB" id="289247at2759"/>
<organism evidence="6 7">
    <name type="scientific">Litomosoides sigmodontis</name>
    <name type="common">Filarial nematode worm</name>
    <dbReference type="NCBI Taxonomy" id="42156"/>
    <lineage>
        <taxon>Eukaryota</taxon>
        <taxon>Metazoa</taxon>
        <taxon>Ecdysozoa</taxon>
        <taxon>Nematoda</taxon>
        <taxon>Chromadorea</taxon>
        <taxon>Rhabditida</taxon>
        <taxon>Spirurina</taxon>
        <taxon>Spiruromorpha</taxon>
        <taxon>Filarioidea</taxon>
        <taxon>Onchocercidae</taxon>
        <taxon>Litomosoides</taxon>
    </lineage>
</organism>
<evidence type="ECO:0000256" key="4">
    <source>
        <dbReference type="SAM" id="MobiDB-lite"/>
    </source>
</evidence>
<proteinExistence type="predicted"/>
<protein>
    <submittedName>
        <fullName evidence="6">Uncharacterized protein</fullName>
    </submittedName>
</protein>
<dbReference type="Gene3D" id="1.10.238.10">
    <property type="entry name" value="EF-hand"/>
    <property type="match status" value="1"/>
</dbReference>
<dbReference type="OMA" id="FFKSHDG"/>
<feature type="compositionally biased region" description="Low complexity" evidence="4">
    <location>
        <begin position="174"/>
        <end position="189"/>
    </location>
</feature>
<dbReference type="EMBL" id="UYRX01000308">
    <property type="protein sequence ID" value="VDK79777.1"/>
    <property type="molecule type" value="Genomic_DNA"/>
</dbReference>
<dbReference type="AlphaFoldDB" id="A0A3P6T3Z9"/>
<evidence type="ECO:0000256" key="3">
    <source>
        <dbReference type="ARBA" id="ARBA00022837"/>
    </source>
</evidence>
<keyword evidence="2" id="KW-0677">Repeat</keyword>
<evidence type="ECO:0000313" key="7">
    <source>
        <dbReference type="Proteomes" id="UP000277928"/>
    </source>
</evidence>
<feature type="signal peptide" evidence="5">
    <location>
        <begin position="1"/>
        <end position="20"/>
    </location>
</feature>
<keyword evidence="7" id="KW-1185">Reference proteome</keyword>
<gene>
    <name evidence="6" type="ORF">NLS_LOCUS4652</name>
</gene>
<feature type="region of interest" description="Disordered" evidence="4">
    <location>
        <begin position="167"/>
        <end position="189"/>
    </location>
</feature>
<evidence type="ECO:0000256" key="5">
    <source>
        <dbReference type="SAM" id="SignalP"/>
    </source>
</evidence>
<dbReference type="SUPFAM" id="SSF47473">
    <property type="entry name" value="EF-hand"/>
    <property type="match status" value="1"/>
</dbReference>
<dbReference type="PANTHER" id="PTHR23104:SF17">
    <property type="entry name" value="EF-HAND DOMAIN-CONTAINING PROTEIN"/>
    <property type="match status" value="1"/>
</dbReference>
<reference evidence="6 7" key="1">
    <citation type="submission" date="2018-08" db="EMBL/GenBank/DDBJ databases">
        <authorList>
            <person name="Laetsch R D."/>
            <person name="Stevens L."/>
            <person name="Kumar S."/>
            <person name="Blaxter L. M."/>
        </authorList>
    </citation>
    <scope>NUCLEOTIDE SEQUENCE [LARGE SCALE GENOMIC DNA]</scope>
</reference>
<name>A0A3P6T3Z9_LITSI</name>
<dbReference type="STRING" id="42156.A0A3P6T3Z9"/>
<evidence type="ECO:0000256" key="1">
    <source>
        <dbReference type="ARBA" id="ARBA00022729"/>
    </source>
</evidence>
<keyword evidence="1 5" id="KW-0732">Signal</keyword>
<dbReference type="InterPro" id="IPR011992">
    <property type="entry name" value="EF-hand-dom_pair"/>
</dbReference>
<feature type="chain" id="PRO_5017987075" evidence="5">
    <location>
        <begin position="21"/>
        <end position="189"/>
    </location>
</feature>
<dbReference type="Proteomes" id="UP000277928">
    <property type="component" value="Unassembled WGS sequence"/>
</dbReference>